<protein>
    <submittedName>
        <fullName evidence="1">Uncharacterized protein</fullName>
    </submittedName>
</protein>
<accession>A0AAD6VE54</accession>
<sequence length="171" mass="19019">MSSKGEKALEERLRKLETTLRGTQANLVDHDADWDVGCLPHSLWIPLLTCSAARLTVSGRKPALVQKPDGQAGCNFNYAAALEDGVGMEKKTYRKYYALIVFYIMELFSVCGTLSQHSEAKVKADIATPHSCPDTEVVWSCMPRLPSVRSVPKQFPYLDMSMAVLKKAMHL</sequence>
<reference evidence="1" key="1">
    <citation type="submission" date="2023-03" db="EMBL/GenBank/DDBJ databases">
        <title>Massive genome expansion in bonnet fungi (Mycena s.s.) driven by repeated elements and novel gene families across ecological guilds.</title>
        <authorList>
            <consortium name="Lawrence Berkeley National Laboratory"/>
            <person name="Harder C.B."/>
            <person name="Miyauchi S."/>
            <person name="Viragh M."/>
            <person name="Kuo A."/>
            <person name="Thoen E."/>
            <person name="Andreopoulos B."/>
            <person name="Lu D."/>
            <person name="Skrede I."/>
            <person name="Drula E."/>
            <person name="Henrissat B."/>
            <person name="Morin E."/>
            <person name="Kohler A."/>
            <person name="Barry K."/>
            <person name="LaButti K."/>
            <person name="Morin E."/>
            <person name="Salamov A."/>
            <person name="Lipzen A."/>
            <person name="Mereny Z."/>
            <person name="Hegedus B."/>
            <person name="Baldrian P."/>
            <person name="Stursova M."/>
            <person name="Weitz H."/>
            <person name="Taylor A."/>
            <person name="Grigoriev I.V."/>
            <person name="Nagy L.G."/>
            <person name="Martin F."/>
            <person name="Kauserud H."/>
        </authorList>
    </citation>
    <scope>NUCLEOTIDE SEQUENCE</scope>
    <source>
        <strain evidence="1">9144</strain>
    </source>
</reference>
<evidence type="ECO:0000313" key="2">
    <source>
        <dbReference type="Proteomes" id="UP001219525"/>
    </source>
</evidence>
<keyword evidence="2" id="KW-1185">Reference proteome</keyword>
<organism evidence="1 2">
    <name type="scientific">Mycena pura</name>
    <dbReference type="NCBI Taxonomy" id="153505"/>
    <lineage>
        <taxon>Eukaryota</taxon>
        <taxon>Fungi</taxon>
        <taxon>Dikarya</taxon>
        <taxon>Basidiomycota</taxon>
        <taxon>Agaricomycotina</taxon>
        <taxon>Agaricomycetes</taxon>
        <taxon>Agaricomycetidae</taxon>
        <taxon>Agaricales</taxon>
        <taxon>Marasmiineae</taxon>
        <taxon>Mycenaceae</taxon>
        <taxon>Mycena</taxon>
    </lineage>
</organism>
<dbReference type="Proteomes" id="UP001219525">
    <property type="component" value="Unassembled WGS sequence"/>
</dbReference>
<dbReference type="AlphaFoldDB" id="A0AAD6VE54"/>
<evidence type="ECO:0000313" key="1">
    <source>
        <dbReference type="EMBL" id="KAJ7210054.1"/>
    </source>
</evidence>
<dbReference type="EMBL" id="JARJCW010000029">
    <property type="protein sequence ID" value="KAJ7210054.1"/>
    <property type="molecule type" value="Genomic_DNA"/>
</dbReference>
<gene>
    <name evidence="1" type="ORF">GGX14DRAFT_394855</name>
</gene>
<proteinExistence type="predicted"/>
<name>A0AAD6VE54_9AGAR</name>
<comment type="caution">
    <text evidence="1">The sequence shown here is derived from an EMBL/GenBank/DDBJ whole genome shotgun (WGS) entry which is preliminary data.</text>
</comment>